<evidence type="ECO:0000259" key="1">
    <source>
        <dbReference type="Pfam" id="PF02342"/>
    </source>
</evidence>
<protein>
    <submittedName>
        <fullName evidence="2">TerD family protein</fullName>
    </submittedName>
</protein>
<dbReference type="EMBL" id="SSOB01000001">
    <property type="protein sequence ID" value="THF84527.1"/>
    <property type="molecule type" value="Genomic_DNA"/>
</dbReference>
<proteinExistence type="predicted"/>
<name>A0A4S4C9V2_9BACL</name>
<gene>
    <name evidence="2" type="ORF">E6C55_00660</name>
</gene>
<dbReference type="PANTHER" id="PTHR32097:SF15">
    <property type="entry name" value="STRESS RESPONSE PROTEIN SCP2"/>
    <property type="match status" value="1"/>
</dbReference>
<comment type="caution">
    <text evidence="2">The sequence shown here is derived from an EMBL/GenBank/DDBJ whole genome shotgun (WGS) entry which is preliminary data.</text>
</comment>
<dbReference type="AlphaFoldDB" id="A0A4S4C9V2"/>
<dbReference type="Pfam" id="PF02342">
    <property type="entry name" value="TerD"/>
    <property type="match status" value="1"/>
</dbReference>
<dbReference type="Gene3D" id="2.60.60.30">
    <property type="entry name" value="sav2460 like domains"/>
    <property type="match status" value="1"/>
</dbReference>
<sequence length="199" mass="21685">MSISLVKGQKVDLTKGNAGLGKIVVGLGWDPAETEKRGLFGIKKAAPNIDCDASALLLNSAGKLAKEKNLVCFHNKKSGDGSVVHSGDNLTGEGEGDDEQIFVELSKVPADVDKILFVVNIYDCVNRKQDFGMIRSAYIRIVNPANDQELLRYNLSDNYAGRTALIVGEVYRHSGEWKFNAIGEGSHAAHIDHLARQYQ</sequence>
<evidence type="ECO:0000313" key="3">
    <source>
        <dbReference type="Proteomes" id="UP000310636"/>
    </source>
</evidence>
<dbReference type="InterPro" id="IPR051324">
    <property type="entry name" value="Stress/Tellurium_Resist"/>
</dbReference>
<dbReference type="Proteomes" id="UP000310636">
    <property type="component" value="Unassembled WGS sequence"/>
</dbReference>
<evidence type="ECO:0000313" key="2">
    <source>
        <dbReference type="EMBL" id="THF84527.1"/>
    </source>
</evidence>
<dbReference type="PANTHER" id="PTHR32097">
    <property type="entry name" value="CAMP-BINDING PROTEIN 1-RELATED"/>
    <property type="match status" value="1"/>
</dbReference>
<feature type="domain" description="TerD" evidence="1">
    <location>
        <begin position="1"/>
        <end position="198"/>
    </location>
</feature>
<dbReference type="OrthoDB" id="179721at2"/>
<accession>A0A4S4C9V2</accession>
<dbReference type="InterPro" id="IPR003325">
    <property type="entry name" value="TerD"/>
</dbReference>
<reference evidence="2 3" key="1">
    <citation type="submission" date="2019-04" db="EMBL/GenBank/DDBJ databases">
        <title>Cohnella sp. nov. isolated from preserved vegetables.</title>
        <authorList>
            <person name="Lin S.-Y."/>
            <person name="Hung M.-H."/>
            <person name="Young C.-C."/>
        </authorList>
    </citation>
    <scope>NUCLEOTIDE SEQUENCE [LARGE SCALE GENOMIC DNA]</scope>
    <source>
        <strain evidence="2 3">CC-MHH1044</strain>
    </source>
</reference>
<dbReference type="RefSeq" id="WP_136367842.1">
    <property type="nucleotide sequence ID" value="NZ_SSOB01000001.1"/>
</dbReference>
<keyword evidence="3" id="KW-1185">Reference proteome</keyword>
<organism evidence="2 3">
    <name type="scientific">Cohnella fermenti</name>
    <dbReference type="NCBI Taxonomy" id="2565925"/>
    <lineage>
        <taxon>Bacteria</taxon>
        <taxon>Bacillati</taxon>
        <taxon>Bacillota</taxon>
        <taxon>Bacilli</taxon>
        <taxon>Bacillales</taxon>
        <taxon>Paenibacillaceae</taxon>
        <taxon>Cohnella</taxon>
    </lineage>
</organism>
<dbReference type="CDD" id="cd06974">
    <property type="entry name" value="TerD_like"/>
    <property type="match status" value="1"/>
</dbReference>